<comment type="caution">
    <text evidence="2">The sequence shown here is derived from an EMBL/GenBank/DDBJ whole genome shotgun (WGS) entry which is preliminary data.</text>
</comment>
<feature type="compositionally biased region" description="Basic and acidic residues" evidence="1">
    <location>
        <begin position="269"/>
        <end position="304"/>
    </location>
</feature>
<gene>
    <name evidence="2" type="ORF">BXZ70DRAFT_911446</name>
</gene>
<dbReference type="EMBL" id="JAEVFJ010000067">
    <property type="protein sequence ID" value="KAH8077037.1"/>
    <property type="molecule type" value="Genomic_DNA"/>
</dbReference>
<evidence type="ECO:0000313" key="3">
    <source>
        <dbReference type="Proteomes" id="UP000813824"/>
    </source>
</evidence>
<evidence type="ECO:0000256" key="1">
    <source>
        <dbReference type="SAM" id="MobiDB-lite"/>
    </source>
</evidence>
<feature type="compositionally biased region" description="Basic and acidic residues" evidence="1">
    <location>
        <begin position="356"/>
        <end position="385"/>
    </location>
</feature>
<organism evidence="2 3">
    <name type="scientific">Cristinia sonorae</name>
    <dbReference type="NCBI Taxonomy" id="1940300"/>
    <lineage>
        <taxon>Eukaryota</taxon>
        <taxon>Fungi</taxon>
        <taxon>Dikarya</taxon>
        <taxon>Basidiomycota</taxon>
        <taxon>Agaricomycotina</taxon>
        <taxon>Agaricomycetes</taxon>
        <taxon>Agaricomycetidae</taxon>
        <taxon>Agaricales</taxon>
        <taxon>Pleurotineae</taxon>
        <taxon>Stephanosporaceae</taxon>
        <taxon>Cristinia</taxon>
    </lineage>
</organism>
<accession>A0A8K0UDS1</accession>
<feature type="region of interest" description="Disordered" evidence="1">
    <location>
        <begin position="335"/>
        <end position="419"/>
    </location>
</feature>
<feature type="region of interest" description="Disordered" evidence="1">
    <location>
        <begin position="246"/>
        <end position="304"/>
    </location>
</feature>
<evidence type="ECO:0000313" key="2">
    <source>
        <dbReference type="EMBL" id="KAH8077037.1"/>
    </source>
</evidence>
<sequence>MAIPPLVRYPFPPSHPVFFVHITFNPHTLIDPRLESSQPCTQEWNNLTEMGMHKSAVNRCGFIHGQELAGMRGNGHSRITFTITRLSTYLFRRGGMTGWPSFTKVDGHGRSAALAIAHAHKRRWEGGPDQGKANLQLPFPLQVMPSLYAATRVTRERKHEERSSGAMMNDNTFLTAFAMCGDGIADSTLINQMQRSKKPKLDIMNHDQVVVKNPFARYTICEGGGRSIDDEVMAVMCKVVKVGRGDDKEKIERERKQPLMTGGWSVRTAEARCDAEKKEKEREEKKKGETTRPRDPRDNSDRVPKFDVVCGRRRGGEVCAMERRPATTIVEVRCGTEGNEEGNPSRAHRGGLVRTWDLDGKEETQEEAETRRDEKSTTDEGDAKRCGKTYTKTESWRGDDANRIMWIPDYNHQEPERER</sequence>
<dbReference type="Proteomes" id="UP000813824">
    <property type="component" value="Unassembled WGS sequence"/>
</dbReference>
<proteinExistence type="predicted"/>
<reference evidence="2" key="1">
    <citation type="journal article" date="2021" name="New Phytol.">
        <title>Evolutionary innovations through gain and loss of genes in the ectomycorrhizal Boletales.</title>
        <authorList>
            <person name="Wu G."/>
            <person name="Miyauchi S."/>
            <person name="Morin E."/>
            <person name="Kuo A."/>
            <person name="Drula E."/>
            <person name="Varga T."/>
            <person name="Kohler A."/>
            <person name="Feng B."/>
            <person name="Cao Y."/>
            <person name="Lipzen A."/>
            <person name="Daum C."/>
            <person name="Hundley H."/>
            <person name="Pangilinan J."/>
            <person name="Johnson J."/>
            <person name="Barry K."/>
            <person name="LaButti K."/>
            <person name="Ng V."/>
            <person name="Ahrendt S."/>
            <person name="Min B."/>
            <person name="Choi I.G."/>
            <person name="Park H."/>
            <person name="Plett J.M."/>
            <person name="Magnuson J."/>
            <person name="Spatafora J.W."/>
            <person name="Nagy L.G."/>
            <person name="Henrissat B."/>
            <person name="Grigoriev I.V."/>
            <person name="Yang Z.L."/>
            <person name="Xu J."/>
            <person name="Martin F.M."/>
        </authorList>
    </citation>
    <scope>NUCLEOTIDE SEQUENCE</scope>
    <source>
        <strain evidence="2">KKN 215</strain>
    </source>
</reference>
<name>A0A8K0UDS1_9AGAR</name>
<feature type="compositionally biased region" description="Basic and acidic residues" evidence="1">
    <location>
        <begin position="246"/>
        <end position="257"/>
    </location>
</feature>
<protein>
    <submittedName>
        <fullName evidence="2">Uncharacterized protein</fullName>
    </submittedName>
</protein>
<dbReference type="AlphaFoldDB" id="A0A8K0UDS1"/>
<keyword evidence="3" id="KW-1185">Reference proteome</keyword>